<dbReference type="EMBL" id="OX365934">
    <property type="protein sequence ID" value="CAI4063548.1"/>
    <property type="molecule type" value="Genomic_DNA"/>
</dbReference>
<dbReference type="InterPro" id="IPR025574">
    <property type="entry name" value="Nucleoporin_FG_rpt"/>
</dbReference>
<gene>
    <name evidence="12" type="primary">SUVZ07G3510</name>
    <name evidence="12" type="ORF">SUVZ_07G3510</name>
</gene>
<keyword evidence="6" id="KW-0653">Protein transport</keyword>
<dbReference type="Pfam" id="PF13634">
    <property type="entry name" value="Nucleoporin_FG"/>
    <property type="match status" value="1"/>
</dbReference>
<feature type="region of interest" description="Disordered" evidence="10">
    <location>
        <begin position="18"/>
        <end position="91"/>
    </location>
</feature>
<evidence type="ECO:0000256" key="1">
    <source>
        <dbReference type="ARBA" id="ARBA00004335"/>
    </source>
</evidence>
<evidence type="ECO:0000256" key="2">
    <source>
        <dbReference type="ARBA" id="ARBA00004567"/>
    </source>
</evidence>
<accession>A0ABN8WTK7</accession>
<feature type="compositionally biased region" description="Polar residues" evidence="10">
    <location>
        <begin position="63"/>
        <end position="73"/>
    </location>
</feature>
<organism evidence="12 13">
    <name type="scientific">Saccharomyces uvarum</name>
    <name type="common">Yeast</name>
    <name type="synonym">Saccharomyces bayanus var. uvarum</name>
    <dbReference type="NCBI Taxonomy" id="230603"/>
    <lineage>
        <taxon>Eukaryota</taxon>
        <taxon>Fungi</taxon>
        <taxon>Dikarya</taxon>
        <taxon>Ascomycota</taxon>
        <taxon>Saccharomycotina</taxon>
        <taxon>Saccharomycetes</taxon>
        <taxon>Saccharomycetales</taxon>
        <taxon>Saccharomycetaceae</taxon>
        <taxon>Saccharomyces</taxon>
    </lineage>
</organism>
<name>A0ABN8WTK7_SACUV</name>
<feature type="compositionally biased region" description="Low complexity" evidence="10">
    <location>
        <begin position="74"/>
        <end position="83"/>
    </location>
</feature>
<evidence type="ECO:0000256" key="6">
    <source>
        <dbReference type="ARBA" id="ARBA00022927"/>
    </source>
</evidence>
<feature type="compositionally biased region" description="Polar residues" evidence="10">
    <location>
        <begin position="23"/>
        <end position="33"/>
    </location>
</feature>
<evidence type="ECO:0000256" key="9">
    <source>
        <dbReference type="ARBA" id="ARBA00023242"/>
    </source>
</evidence>
<dbReference type="InterPro" id="IPR025712">
    <property type="entry name" value="Nup54_alpha-helical_dom"/>
</dbReference>
<evidence type="ECO:0000256" key="3">
    <source>
        <dbReference type="ARBA" id="ARBA00004620"/>
    </source>
</evidence>
<dbReference type="InterPro" id="IPR024864">
    <property type="entry name" value="Nup54/Nup57/Nup44"/>
</dbReference>
<dbReference type="Proteomes" id="UP001162085">
    <property type="component" value="Chromosome 7"/>
</dbReference>
<evidence type="ECO:0000256" key="4">
    <source>
        <dbReference type="ARBA" id="ARBA00022448"/>
    </source>
</evidence>
<keyword evidence="13" id="KW-1185">Reference proteome</keyword>
<reference evidence="12" key="1">
    <citation type="submission" date="2022-10" db="EMBL/GenBank/DDBJ databases">
        <authorList>
            <person name="Byrne P K."/>
        </authorList>
    </citation>
    <scope>NUCLEOTIDE SEQUENCE</scope>
    <source>
        <strain evidence="12">ZP964</strain>
    </source>
</reference>
<keyword evidence="4" id="KW-0813">Transport</keyword>
<evidence type="ECO:0000313" key="12">
    <source>
        <dbReference type="EMBL" id="CAI4063548.1"/>
    </source>
</evidence>
<evidence type="ECO:0000256" key="8">
    <source>
        <dbReference type="ARBA" id="ARBA00023132"/>
    </source>
</evidence>
<feature type="region of interest" description="Disordered" evidence="10">
    <location>
        <begin position="109"/>
        <end position="135"/>
    </location>
</feature>
<dbReference type="Pfam" id="PF13874">
    <property type="entry name" value="Nup54"/>
    <property type="match status" value="1"/>
</dbReference>
<keyword evidence="8" id="KW-0906">Nuclear pore complex</keyword>
<proteinExistence type="predicted"/>
<feature type="region of interest" description="Disordered" evidence="10">
    <location>
        <begin position="236"/>
        <end position="270"/>
    </location>
</feature>
<feature type="domain" description="Nucleoporin Nup54 alpha-helical" evidence="11">
    <location>
        <begin position="336"/>
        <end position="473"/>
    </location>
</feature>
<protein>
    <recommendedName>
        <fullName evidence="11">Nucleoporin Nup54 alpha-helical domain-containing protein</fullName>
    </recommendedName>
</protein>
<keyword evidence="5" id="KW-0509">mRNA transport</keyword>
<keyword evidence="9" id="KW-0539">Nucleus</keyword>
<keyword evidence="7" id="KW-0811">Translocation</keyword>
<evidence type="ECO:0000256" key="7">
    <source>
        <dbReference type="ARBA" id="ARBA00023010"/>
    </source>
</evidence>
<evidence type="ECO:0000256" key="10">
    <source>
        <dbReference type="SAM" id="MobiDB-lite"/>
    </source>
</evidence>
<dbReference type="PANTHER" id="PTHR13000">
    <property type="entry name" value="NUCLEOPORIN P54"/>
    <property type="match status" value="1"/>
</dbReference>
<feature type="compositionally biased region" description="Polar residues" evidence="10">
    <location>
        <begin position="236"/>
        <end position="255"/>
    </location>
</feature>
<dbReference type="PANTHER" id="PTHR13000:SF0">
    <property type="entry name" value="NUCLEOPORIN P54"/>
    <property type="match status" value="1"/>
</dbReference>
<comment type="subcellular location">
    <subcellularLocation>
        <location evidence="1">Nucleus membrane</location>
        <topology evidence="1">Peripheral membrane protein</topology>
        <orientation evidence="1">Cytoplasmic side</orientation>
    </subcellularLocation>
    <subcellularLocation>
        <location evidence="3">Nucleus membrane</location>
        <topology evidence="3">Peripheral membrane protein</topology>
        <orientation evidence="3">Nucleoplasmic side</orientation>
    </subcellularLocation>
    <subcellularLocation>
        <location evidence="2">Nucleus</location>
        <location evidence="2">Nuclear pore complex</location>
    </subcellularLocation>
</comment>
<dbReference type="Gene3D" id="1.20.5.490">
    <property type="entry name" value="Single helix bin"/>
    <property type="match status" value="1"/>
</dbReference>
<evidence type="ECO:0000313" key="13">
    <source>
        <dbReference type="Proteomes" id="UP001162085"/>
    </source>
</evidence>
<sequence>MFGFGGGNSGFGNKPAGSAGFSFGQNNNTTSQPSGSGFGFGGGQQNSTTTGANTAGGFGANQPTNSFGANQPTNSFGANQQNNAGGGLFGNKPALGGLGSTNTSVSGTTAAGTGLFGQQPATGGPLSGGLFGNKPAPTTGGLFGNITQNNNATGGGLFNNKLGNTGSLMGNNNTQNASTMNGGGLFGAKPQNSAPTTGGLFGNKPQDSMAGGGLFGNNTQNNNTLGGGGLFGQPQQAQTNTTPGYGNTVSTQPSFAWSKPPAQSNLQQQQQQQFQVPLQQTQAIVQQQQQLSNYPQQIQEQVLKCKESWDPNTTKTKLRAFVYNKVNETEAILYTKPGQVIQEEWDQAMENKPSSQTIPIQIYGFGGLNQRNQVQTENVAQARIILNQILEKSTQLQQKHELDTASRVLKAQSRNVEIEKRILKLGTQLAILKNRGLPLGIAEEKMWLQFRTLLQRSEDPAGLGKTNELWARLAVLKERAKNISSQLDGKLMVFNEDAKSQDNMPQGTGEESNDRIDKIAEILTNQQRGITYLNEVLEKDAAMVKEYANKT</sequence>
<evidence type="ECO:0000259" key="11">
    <source>
        <dbReference type="Pfam" id="PF13874"/>
    </source>
</evidence>
<evidence type="ECO:0000256" key="5">
    <source>
        <dbReference type="ARBA" id="ARBA00022816"/>
    </source>
</evidence>